<protein>
    <submittedName>
        <fullName evidence="2">Uncharacterized protein</fullName>
    </submittedName>
</protein>
<keyword evidence="1" id="KW-0472">Membrane</keyword>
<organism evidence="2 3">
    <name type="scientific">Aspergillus leporis</name>
    <dbReference type="NCBI Taxonomy" id="41062"/>
    <lineage>
        <taxon>Eukaryota</taxon>
        <taxon>Fungi</taxon>
        <taxon>Dikarya</taxon>
        <taxon>Ascomycota</taxon>
        <taxon>Pezizomycotina</taxon>
        <taxon>Eurotiomycetes</taxon>
        <taxon>Eurotiomycetidae</taxon>
        <taxon>Eurotiales</taxon>
        <taxon>Aspergillaceae</taxon>
        <taxon>Aspergillus</taxon>
        <taxon>Aspergillus subgen. Circumdati</taxon>
    </lineage>
</organism>
<accession>A0A5N5WSQ0</accession>
<reference evidence="2 3" key="1">
    <citation type="submission" date="2019-04" db="EMBL/GenBank/DDBJ databases">
        <title>Friends and foes A comparative genomics study of 23 Aspergillus species from section Flavi.</title>
        <authorList>
            <consortium name="DOE Joint Genome Institute"/>
            <person name="Kjaerbolling I."/>
            <person name="Vesth T."/>
            <person name="Frisvad J.C."/>
            <person name="Nybo J.L."/>
            <person name="Theobald S."/>
            <person name="Kildgaard S."/>
            <person name="Isbrandt T."/>
            <person name="Kuo A."/>
            <person name="Sato A."/>
            <person name="Lyhne E.K."/>
            <person name="Kogle M.E."/>
            <person name="Wiebenga A."/>
            <person name="Kun R.S."/>
            <person name="Lubbers R.J."/>
            <person name="Makela M.R."/>
            <person name="Barry K."/>
            <person name="Chovatia M."/>
            <person name="Clum A."/>
            <person name="Daum C."/>
            <person name="Haridas S."/>
            <person name="He G."/>
            <person name="LaButti K."/>
            <person name="Lipzen A."/>
            <person name="Mondo S."/>
            <person name="Riley R."/>
            <person name="Salamov A."/>
            <person name="Simmons B.A."/>
            <person name="Magnuson J.K."/>
            <person name="Henrissat B."/>
            <person name="Mortensen U.H."/>
            <person name="Larsen T.O."/>
            <person name="Devries R.P."/>
            <person name="Grigoriev I.V."/>
            <person name="Machida M."/>
            <person name="Baker S.E."/>
            <person name="Andersen M.R."/>
        </authorList>
    </citation>
    <scope>NUCLEOTIDE SEQUENCE [LARGE SCALE GENOMIC DNA]</scope>
    <source>
        <strain evidence="2 3">CBS 151.66</strain>
    </source>
</reference>
<dbReference type="AlphaFoldDB" id="A0A5N5WSQ0"/>
<gene>
    <name evidence="2" type="ORF">BDV29DRAFT_180338</name>
</gene>
<sequence>MAAVSCSGCRAHKSWKATIAHWVIVFFITSTLVVVSIRQLHKTLFKETHKVIVIVWAVNVKGPVLKTNAVQAFPRFKHKQ</sequence>
<keyword evidence="1" id="KW-0812">Transmembrane</keyword>
<dbReference type="Proteomes" id="UP000326565">
    <property type="component" value="Unassembled WGS sequence"/>
</dbReference>
<proteinExistence type="predicted"/>
<keyword evidence="3" id="KW-1185">Reference proteome</keyword>
<dbReference type="EMBL" id="ML732292">
    <property type="protein sequence ID" value="KAB8070747.1"/>
    <property type="molecule type" value="Genomic_DNA"/>
</dbReference>
<keyword evidence="1" id="KW-1133">Transmembrane helix</keyword>
<name>A0A5N5WSQ0_9EURO</name>
<evidence type="ECO:0000313" key="3">
    <source>
        <dbReference type="Proteomes" id="UP000326565"/>
    </source>
</evidence>
<evidence type="ECO:0000256" key="1">
    <source>
        <dbReference type="SAM" id="Phobius"/>
    </source>
</evidence>
<evidence type="ECO:0000313" key="2">
    <source>
        <dbReference type="EMBL" id="KAB8070747.1"/>
    </source>
</evidence>
<feature type="transmembrane region" description="Helical" evidence="1">
    <location>
        <begin position="19"/>
        <end position="37"/>
    </location>
</feature>